<feature type="compositionally biased region" description="Polar residues" evidence="1">
    <location>
        <begin position="153"/>
        <end position="178"/>
    </location>
</feature>
<feature type="compositionally biased region" description="Polar residues" evidence="1">
    <location>
        <begin position="103"/>
        <end position="121"/>
    </location>
</feature>
<dbReference type="EMBL" id="CAVLGL010000085">
    <property type="protein sequence ID" value="CAK1590440.1"/>
    <property type="molecule type" value="Genomic_DNA"/>
</dbReference>
<evidence type="ECO:0000259" key="2">
    <source>
        <dbReference type="PROSITE" id="PS51029"/>
    </source>
</evidence>
<dbReference type="PANTHER" id="PTHR21505:SF12">
    <property type="entry name" value="MADF DOMAIN-CONTAINING PROTEIN-RELATED"/>
    <property type="match status" value="1"/>
</dbReference>
<reference evidence="3 4" key="1">
    <citation type="submission" date="2023-11" db="EMBL/GenBank/DDBJ databases">
        <authorList>
            <person name="Hedman E."/>
            <person name="Englund M."/>
            <person name="Stromberg M."/>
            <person name="Nyberg Akerstrom W."/>
            <person name="Nylinder S."/>
            <person name="Jareborg N."/>
            <person name="Kallberg Y."/>
            <person name="Kronander E."/>
        </authorList>
    </citation>
    <scope>NUCLEOTIDE SEQUENCE [LARGE SCALE GENOMIC DNA]</scope>
</reference>
<feature type="domain" description="MADF" evidence="2">
    <location>
        <begin position="8"/>
        <end position="102"/>
    </location>
</feature>
<evidence type="ECO:0000313" key="4">
    <source>
        <dbReference type="Proteomes" id="UP001314205"/>
    </source>
</evidence>
<dbReference type="SMART" id="SM00595">
    <property type="entry name" value="MADF"/>
    <property type="match status" value="1"/>
</dbReference>
<sequence>MDNSQCIRFISLYRENKCLWDPNDTNYTNRGVREDAWRKISRQMNNIPITELKKKMKSLSGGYRRERFREKQSRITGSGAEDTYKSKWFAYDEFAFMADKNDPGTTRDTLQQEESNSTTGSGEHAINENAQENVDNHTTENVNNQMQDMNDQSIPTEPSVPSEQPAAQSNVQNTQHNVQTEKRNQNKRRKKKTSSHGSEDIMITDESISEAFQLLHQCAQSQQLETDSYTPFRQYIATELRKYDHITLTCLKHAISQIIFEADTGRYRPENYGYYSPTSSYTERPSESTTT</sequence>
<dbReference type="InterPro" id="IPR006578">
    <property type="entry name" value="MADF-dom"/>
</dbReference>
<evidence type="ECO:0000313" key="3">
    <source>
        <dbReference type="EMBL" id="CAK1590440.1"/>
    </source>
</evidence>
<keyword evidence="4" id="KW-1185">Reference proteome</keyword>
<dbReference type="PANTHER" id="PTHR21505">
    <property type="entry name" value="MADF DOMAIN-CONTAINING PROTEIN-RELATED"/>
    <property type="match status" value="1"/>
</dbReference>
<feature type="region of interest" description="Disordered" evidence="1">
    <location>
        <begin position="148"/>
        <end position="202"/>
    </location>
</feature>
<feature type="compositionally biased region" description="Basic residues" evidence="1">
    <location>
        <begin position="185"/>
        <end position="194"/>
    </location>
</feature>
<dbReference type="Pfam" id="PF10545">
    <property type="entry name" value="MADF_DNA_bdg"/>
    <property type="match status" value="1"/>
</dbReference>
<gene>
    <name evidence="3" type="ORF">PARMNEM_LOCUS10800</name>
</gene>
<name>A0AAV1L6P6_9NEOP</name>
<protein>
    <recommendedName>
        <fullName evidence="2">MADF domain-containing protein</fullName>
    </recommendedName>
</protein>
<organism evidence="3 4">
    <name type="scientific">Parnassius mnemosyne</name>
    <name type="common">clouded apollo</name>
    <dbReference type="NCBI Taxonomy" id="213953"/>
    <lineage>
        <taxon>Eukaryota</taxon>
        <taxon>Metazoa</taxon>
        <taxon>Ecdysozoa</taxon>
        <taxon>Arthropoda</taxon>
        <taxon>Hexapoda</taxon>
        <taxon>Insecta</taxon>
        <taxon>Pterygota</taxon>
        <taxon>Neoptera</taxon>
        <taxon>Endopterygota</taxon>
        <taxon>Lepidoptera</taxon>
        <taxon>Glossata</taxon>
        <taxon>Ditrysia</taxon>
        <taxon>Papilionoidea</taxon>
        <taxon>Papilionidae</taxon>
        <taxon>Parnassiinae</taxon>
        <taxon>Parnassini</taxon>
        <taxon>Parnassius</taxon>
        <taxon>Driopa</taxon>
    </lineage>
</organism>
<dbReference type="PROSITE" id="PS51029">
    <property type="entry name" value="MADF"/>
    <property type="match status" value="1"/>
</dbReference>
<proteinExistence type="predicted"/>
<dbReference type="Proteomes" id="UP001314205">
    <property type="component" value="Unassembled WGS sequence"/>
</dbReference>
<feature type="region of interest" description="Disordered" evidence="1">
    <location>
        <begin position="100"/>
        <end position="134"/>
    </location>
</feature>
<evidence type="ECO:0000256" key="1">
    <source>
        <dbReference type="SAM" id="MobiDB-lite"/>
    </source>
</evidence>
<dbReference type="AlphaFoldDB" id="A0AAV1L6P6"/>
<comment type="caution">
    <text evidence="3">The sequence shown here is derived from an EMBL/GenBank/DDBJ whole genome shotgun (WGS) entry which is preliminary data.</text>
</comment>
<accession>A0AAV1L6P6</accession>